<dbReference type="GO" id="GO:0008270">
    <property type="term" value="F:zinc ion binding"/>
    <property type="evidence" value="ECO:0007669"/>
    <property type="project" value="UniProtKB-KW"/>
</dbReference>
<protein>
    <recommendedName>
        <fullName evidence="4">C3H1-type domain-containing protein</fullName>
    </recommendedName>
</protein>
<comment type="caution">
    <text evidence="5">The sequence shown here is derived from an EMBL/GenBank/DDBJ whole genome shotgun (WGS) entry which is preliminary data.</text>
</comment>
<evidence type="ECO:0000313" key="5">
    <source>
        <dbReference type="EMBL" id="PRQ73963.1"/>
    </source>
</evidence>
<dbReference type="OrthoDB" id="2528574at2759"/>
<proteinExistence type="predicted"/>
<feature type="domain" description="C3H1-type" evidence="4">
    <location>
        <begin position="320"/>
        <end position="348"/>
    </location>
</feature>
<dbReference type="AlphaFoldDB" id="A0A2T0A7H5"/>
<keyword evidence="1" id="KW-0862">Zinc</keyword>
<gene>
    <name evidence="5" type="ORF">AAT19DRAFT_15530</name>
</gene>
<feature type="region of interest" description="Disordered" evidence="3">
    <location>
        <begin position="449"/>
        <end position="481"/>
    </location>
</feature>
<dbReference type="PANTHER" id="PTHR37543:SF1">
    <property type="entry name" value="CCCH ZINC FINGER DNA BINDING PROTEIN (AFU_ORTHOLOGUE AFUA_5G12760)"/>
    <property type="match status" value="1"/>
</dbReference>
<evidence type="ECO:0000259" key="4">
    <source>
        <dbReference type="PROSITE" id="PS50103"/>
    </source>
</evidence>
<reference evidence="5 6" key="1">
    <citation type="journal article" date="2018" name="Elife">
        <title>Functional genomics of lipid metabolism in the oleaginous yeast Rhodosporidium toruloides.</title>
        <authorList>
            <person name="Coradetti S.T."/>
            <person name="Pinel D."/>
            <person name="Geiselman G."/>
            <person name="Ito M."/>
            <person name="Mondo S."/>
            <person name="Reilly M.C."/>
            <person name="Cheng Y.F."/>
            <person name="Bauer S."/>
            <person name="Grigoriev I."/>
            <person name="Gladden J.M."/>
            <person name="Simmons B.A."/>
            <person name="Brem R."/>
            <person name="Arkin A.P."/>
            <person name="Skerker J.M."/>
        </authorList>
    </citation>
    <scope>NUCLEOTIDE SEQUENCE [LARGE SCALE GENOMIC DNA]</scope>
    <source>
        <strain evidence="5 6">NBRC 0880</strain>
    </source>
</reference>
<feature type="region of interest" description="Disordered" evidence="3">
    <location>
        <begin position="522"/>
        <end position="544"/>
    </location>
</feature>
<dbReference type="PROSITE" id="PS50103">
    <property type="entry name" value="ZF_C3H1"/>
    <property type="match status" value="1"/>
</dbReference>
<sequence>MLSYLWSFLPGPTSPAAPEQAPHLSEQQLHALHVEWTRMQERNRADADALLGKLVEENNRLVETLDGVQRELKDVKAGRKADEEALKAAQKEVAKLGGGKNGTLSSTGLAVAVLDFEADWFAPAILNASQPARAAVEGLVGKLRESLLLLPLQEQQKDWQLLVFIFWSRNPAFVRSLLANRIFASSKDFDRFLHSLDSVHPLCSVVVNDLPKDLLRQRQRAFAAAFARDASCRRLLLGRWALADLALAEEVAFTAASARPAYPEKIMFAEPFVGSRVPPQIHRLEPKILRTSNLLRRYPLETRYEQRPLLQLDYTRLLSQQRPPLCLDQYLSPNSCPEERCAFSHDYEIPKQVVEALRYEISRTPCPLRAGGFACDGRACRFAHPPPTRPAPAHYDPLSQTPDATPLYQQPVQAHAAAAQPEPTTADLVAAAAAAPSCTRSALVKLLSSPQKPTAASPAHAASPARHEIAPNSPFAHPLSLADHASNAPDFDAVKLTDAELESMLAKAKLEEAEYAKGLQEDPFWEGRAGEGGQGAGLGGAGAA</sequence>
<keyword evidence="1" id="KW-0479">Metal-binding</keyword>
<evidence type="ECO:0000256" key="3">
    <source>
        <dbReference type="SAM" id="MobiDB-lite"/>
    </source>
</evidence>
<feature type="compositionally biased region" description="Low complexity" evidence="3">
    <location>
        <begin position="455"/>
        <end position="464"/>
    </location>
</feature>
<dbReference type="Gene3D" id="4.10.1000.10">
    <property type="entry name" value="Zinc finger, CCCH-type"/>
    <property type="match status" value="1"/>
</dbReference>
<feature type="zinc finger region" description="C3H1-type" evidence="1">
    <location>
        <begin position="320"/>
        <end position="348"/>
    </location>
</feature>
<evidence type="ECO:0000256" key="2">
    <source>
        <dbReference type="SAM" id="Coils"/>
    </source>
</evidence>
<dbReference type="PANTHER" id="PTHR37543">
    <property type="entry name" value="CCCH ZINC FINGER DNA BINDING PROTEIN (AFU_ORTHOLOGUE AFUA_5G12760)"/>
    <property type="match status" value="1"/>
</dbReference>
<accession>A0A2T0A7H5</accession>
<organism evidence="5 6">
    <name type="scientific">Rhodotorula toruloides</name>
    <name type="common">Yeast</name>
    <name type="synonym">Rhodosporidium toruloides</name>
    <dbReference type="NCBI Taxonomy" id="5286"/>
    <lineage>
        <taxon>Eukaryota</taxon>
        <taxon>Fungi</taxon>
        <taxon>Dikarya</taxon>
        <taxon>Basidiomycota</taxon>
        <taxon>Pucciniomycotina</taxon>
        <taxon>Microbotryomycetes</taxon>
        <taxon>Sporidiobolales</taxon>
        <taxon>Sporidiobolaceae</taxon>
        <taxon>Rhodotorula</taxon>
    </lineage>
</organism>
<keyword evidence="2" id="KW-0175">Coiled coil</keyword>
<feature type="compositionally biased region" description="Gly residues" evidence="3">
    <location>
        <begin position="530"/>
        <end position="544"/>
    </location>
</feature>
<dbReference type="EMBL" id="LCTV02000007">
    <property type="protein sequence ID" value="PRQ73963.1"/>
    <property type="molecule type" value="Genomic_DNA"/>
</dbReference>
<evidence type="ECO:0000313" key="6">
    <source>
        <dbReference type="Proteomes" id="UP000239560"/>
    </source>
</evidence>
<feature type="region of interest" description="Disordered" evidence="3">
    <location>
        <begin position="386"/>
        <end position="405"/>
    </location>
</feature>
<name>A0A2T0A7H5_RHOTO</name>
<feature type="coiled-coil region" evidence="2">
    <location>
        <begin position="51"/>
        <end position="92"/>
    </location>
</feature>
<keyword evidence="1" id="KW-0863">Zinc-finger</keyword>
<dbReference type="InterPro" id="IPR000571">
    <property type="entry name" value="Znf_CCCH"/>
</dbReference>
<dbReference type="Proteomes" id="UP000239560">
    <property type="component" value="Unassembled WGS sequence"/>
</dbReference>
<evidence type="ECO:0000256" key="1">
    <source>
        <dbReference type="PROSITE-ProRule" id="PRU00723"/>
    </source>
</evidence>